<dbReference type="InterPro" id="IPR009061">
    <property type="entry name" value="DNA-bd_dom_put_sf"/>
</dbReference>
<proteinExistence type="predicted"/>
<sequence length="80" mass="9179">MKAYMDEELKNLPVFLTVEEAAKTLRLKRSTAYEYVQQGFIPSIRLGHFIRVPKARILEMAGLLETENRRKEKGQGAANL</sequence>
<dbReference type="Pfam" id="PF12728">
    <property type="entry name" value="HTH_17"/>
    <property type="match status" value="1"/>
</dbReference>
<evidence type="ECO:0000313" key="2">
    <source>
        <dbReference type="EMBL" id="ABC20433.1"/>
    </source>
</evidence>
<gene>
    <name evidence="2" type="ordered locus">Moth_2142</name>
</gene>
<dbReference type="eggNOG" id="ENOG50335MM">
    <property type="taxonomic scope" value="Bacteria"/>
</dbReference>
<protein>
    <submittedName>
        <fullName evidence="2">Excisionase/Xis, DNA-binding protein</fullName>
    </submittedName>
</protein>
<dbReference type="KEGG" id="mta:Moth_2142"/>
<organism evidence="2">
    <name type="scientific">Moorella thermoacetica (strain ATCC 39073 / JCM 9320)</name>
    <dbReference type="NCBI Taxonomy" id="264732"/>
    <lineage>
        <taxon>Bacteria</taxon>
        <taxon>Bacillati</taxon>
        <taxon>Bacillota</taxon>
        <taxon>Clostridia</taxon>
        <taxon>Neomoorellales</taxon>
        <taxon>Neomoorellaceae</taxon>
        <taxon>Neomoorella</taxon>
    </lineage>
</organism>
<evidence type="ECO:0000259" key="1">
    <source>
        <dbReference type="Pfam" id="PF12728"/>
    </source>
</evidence>
<keyword evidence="2" id="KW-0238">DNA-binding</keyword>
<feature type="domain" description="Helix-turn-helix" evidence="1">
    <location>
        <begin position="15"/>
        <end position="60"/>
    </location>
</feature>
<dbReference type="InterPro" id="IPR041657">
    <property type="entry name" value="HTH_17"/>
</dbReference>
<dbReference type="HOGENOM" id="CLU_2585837_0_0_9"/>
<reference evidence="2" key="1">
    <citation type="submission" date="2005-12" db="EMBL/GenBank/DDBJ databases">
        <title>Complete sequence of Moorella thermoacetica ATCC 39073.</title>
        <authorList>
            <consortium name="US DOE Joint Genome Institute"/>
            <person name="Copeland A."/>
            <person name="Lucas S."/>
            <person name="Lapidus A."/>
            <person name="Barry K."/>
            <person name="Detter J.C."/>
            <person name="Glavina T."/>
            <person name="Hammon N."/>
            <person name="Israni S."/>
            <person name="Pitluck S."/>
            <person name="Chertkov O."/>
            <person name="Saunders E.H."/>
            <person name="Brettin T."/>
            <person name="Bruce D."/>
            <person name="Han C."/>
            <person name="Tapia R."/>
            <person name="Gilna P."/>
            <person name="Schmutz J."/>
            <person name="Larimer F."/>
            <person name="Land M."/>
            <person name="Kyrpides N."/>
            <person name="Anderson I."/>
            <person name="Richardson P."/>
            <person name="Ragsdale S."/>
        </authorList>
    </citation>
    <scope>NUCLEOTIDE SEQUENCE</scope>
    <source>
        <strain evidence="2">ATCC 39073</strain>
    </source>
</reference>
<dbReference type="EnsemblBacteria" id="ABC20433">
    <property type="protein sequence ID" value="ABC20433"/>
    <property type="gene ID" value="Moth_2142"/>
</dbReference>
<name>Q2RGK6_MOOTA</name>
<dbReference type="PATRIC" id="fig|264732.11.peg.2329"/>
<dbReference type="SUPFAM" id="SSF46955">
    <property type="entry name" value="Putative DNA-binding domain"/>
    <property type="match status" value="1"/>
</dbReference>
<dbReference type="OrthoDB" id="1655135at2"/>
<dbReference type="InterPro" id="IPR010093">
    <property type="entry name" value="SinI_DNA-bd"/>
</dbReference>
<dbReference type="EMBL" id="CP000232">
    <property type="protein sequence ID" value="ABC20433.1"/>
    <property type="molecule type" value="Genomic_DNA"/>
</dbReference>
<dbReference type="NCBIfam" id="TIGR01764">
    <property type="entry name" value="excise"/>
    <property type="match status" value="1"/>
</dbReference>
<dbReference type="AlphaFoldDB" id="Q2RGK6"/>
<dbReference type="GO" id="GO:0003677">
    <property type="term" value="F:DNA binding"/>
    <property type="evidence" value="ECO:0007669"/>
    <property type="project" value="UniProtKB-KW"/>
</dbReference>
<accession>Q2RGK6</accession>